<keyword evidence="2" id="KW-0378">Hydrolase</keyword>
<comment type="caution">
    <text evidence="2">The sequence shown here is derived from an EMBL/GenBank/DDBJ whole genome shotgun (WGS) entry which is preliminary data.</text>
</comment>
<keyword evidence="2" id="KW-0540">Nuclease</keyword>
<dbReference type="EMBL" id="JBHSAY010000005">
    <property type="protein sequence ID" value="MFC4130902.1"/>
    <property type="molecule type" value="Genomic_DNA"/>
</dbReference>
<keyword evidence="3" id="KW-1185">Reference proteome</keyword>
<dbReference type="SMART" id="SM00507">
    <property type="entry name" value="HNHc"/>
    <property type="match status" value="1"/>
</dbReference>
<keyword evidence="2" id="KW-0255">Endonuclease</keyword>
<name>A0ABV8LKT7_9ACTN</name>
<reference evidence="3" key="1">
    <citation type="journal article" date="2019" name="Int. J. Syst. Evol. Microbiol.">
        <title>The Global Catalogue of Microorganisms (GCM) 10K type strain sequencing project: providing services to taxonomists for standard genome sequencing and annotation.</title>
        <authorList>
            <consortium name="The Broad Institute Genomics Platform"/>
            <consortium name="The Broad Institute Genome Sequencing Center for Infectious Disease"/>
            <person name="Wu L."/>
            <person name="Ma J."/>
        </authorList>
    </citation>
    <scope>NUCLEOTIDE SEQUENCE [LARGE SCALE GENOMIC DNA]</scope>
    <source>
        <strain evidence="3">CGMCC 4.7289</strain>
    </source>
</reference>
<proteinExistence type="predicted"/>
<dbReference type="Gene3D" id="1.10.30.50">
    <property type="match status" value="1"/>
</dbReference>
<evidence type="ECO:0000259" key="1">
    <source>
        <dbReference type="SMART" id="SM00507"/>
    </source>
</evidence>
<dbReference type="Proteomes" id="UP001595816">
    <property type="component" value="Unassembled WGS sequence"/>
</dbReference>
<dbReference type="GO" id="GO:0004519">
    <property type="term" value="F:endonuclease activity"/>
    <property type="evidence" value="ECO:0007669"/>
    <property type="project" value="UniProtKB-KW"/>
</dbReference>
<evidence type="ECO:0000313" key="3">
    <source>
        <dbReference type="Proteomes" id="UP001595816"/>
    </source>
</evidence>
<protein>
    <submittedName>
        <fullName evidence="2">HNH endonuclease</fullName>
    </submittedName>
</protein>
<dbReference type="InterPro" id="IPR003615">
    <property type="entry name" value="HNH_nuc"/>
</dbReference>
<gene>
    <name evidence="2" type="ORF">ACFOZ4_09840</name>
</gene>
<organism evidence="2 3">
    <name type="scientific">Hamadaea flava</name>
    <dbReference type="NCBI Taxonomy" id="1742688"/>
    <lineage>
        <taxon>Bacteria</taxon>
        <taxon>Bacillati</taxon>
        <taxon>Actinomycetota</taxon>
        <taxon>Actinomycetes</taxon>
        <taxon>Micromonosporales</taxon>
        <taxon>Micromonosporaceae</taxon>
        <taxon>Hamadaea</taxon>
    </lineage>
</organism>
<sequence length="91" mass="10249">MSDRRGDPRNGRPYRRLIATMRAMGASCVHCRQPIDPALRSPHPLSFTIEHVVPISQGGLALNPANCLPAHRRCNEKRGVKPMFSPHSRIW</sequence>
<dbReference type="RefSeq" id="WP_253756981.1">
    <property type="nucleotide sequence ID" value="NZ_JAMZDZ010000001.1"/>
</dbReference>
<evidence type="ECO:0000313" key="2">
    <source>
        <dbReference type="EMBL" id="MFC4130902.1"/>
    </source>
</evidence>
<dbReference type="Pfam" id="PF01844">
    <property type="entry name" value="HNH"/>
    <property type="match status" value="1"/>
</dbReference>
<feature type="domain" description="HNH nuclease" evidence="1">
    <location>
        <begin position="16"/>
        <end position="76"/>
    </location>
</feature>
<dbReference type="InterPro" id="IPR002711">
    <property type="entry name" value="HNH"/>
</dbReference>
<accession>A0ABV8LKT7</accession>